<dbReference type="RefSeq" id="WP_206658756.1">
    <property type="nucleotide sequence ID" value="NZ_CP071182.1"/>
</dbReference>
<protein>
    <submittedName>
        <fullName evidence="1">DUF3055 domain-containing protein</fullName>
    </submittedName>
</protein>
<organism evidence="1 2">
    <name type="scientific">Alicyclobacillus mengziensis</name>
    <dbReference type="NCBI Taxonomy" id="2931921"/>
    <lineage>
        <taxon>Bacteria</taxon>
        <taxon>Bacillati</taxon>
        <taxon>Bacillota</taxon>
        <taxon>Bacilli</taxon>
        <taxon>Bacillales</taxon>
        <taxon>Alicyclobacillaceae</taxon>
        <taxon>Alicyclobacillus</taxon>
    </lineage>
</organism>
<dbReference type="InterPro" id="IPR021415">
    <property type="entry name" value="SAV0927-like"/>
</dbReference>
<dbReference type="Proteomes" id="UP000663505">
    <property type="component" value="Chromosome"/>
</dbReference>
<proteinExistence type="predicted"/>
<dbReference type="Pfam" id="PF11256">
    <property type="entry name" value="SAV0927-like"/>
    <property type="match status" value="1"/>
</dbReference>
<accession>A0A9X7Z9B3</accession>
<reference evidence="1 2" key="1">
    <citation type="submission" date="2021-02" db="EMBL/GenBank/DDBJ databases">
        <title>Alicyclobacillus curvatus sp. nov. and Alicyclobacillus mengziensis sp. nov., two acidophilic bacteria isolated from acid mine drainage.</title>
        <authorList>
            <person name="Huang Y."/>
        </authorList>
    </citation>
    <scope>NUCLEOTIDE SEQUENCE [LARGE SCALE GENOMIC DNA]</scope>
    <source>
        <strain evidence="1 2">S30H14</strain>
    </source>
</reference>
<name>A0A9X7Z9B3_9BACL</name>
<dbReference type="KEGG" id="afx:JZ786_11380"/>
<evidence type="ECO:0000313" key="2">
    <source>
        <dbReference type="Proteomes" id="UP000663505"/>
    </source>
</evidence>
<keyword evidence="2" id="KW-1185">Reference proteome</keyword>
<dbReference type="AlphaFoldDB" id="A0A9X7Z9B3"/>
<dbReference type="EMBL" id="CP071182">
    <property type="protein sequence ID" value="QSO49445.1"/>
    <property type="molecule type" value="Genomic_DNA"/>
</dbReference>
<gene>
    <name evidence="1" type="ORF">JZ786_11380</name>
</gene>
<evidence type="ECO:0000313" key="1">
    <source>
        <dbReference type="EMBL" id="QSO49445.1"/>
    </source>
</evidence>
<sequence length="89" mass="10106">MEDWILYDDTEKTSTRYVGYAGNHGRFDLAITTTAHFYGKTLVTLIQTGRTAILNQDEATDIAYLMHAFHVTKEDEATELSEFLTSNLL</sequence>